<proteinExistence type="predicted"/>
<evidence type="ECO:0000313" key="2">
    <source>
        <dbReference type="EMBL" id="OHX65599.1"/>
    </source>
</evidence>
<dbReference type="Pfam" id="PF18962">
    <property type="entry name" value="Por_Secre_tail"/>
    <property type="match status" value="1"/>
</dbReference>
<gene>
    <name evidence="2" type="ORF">NH26_04160</name>
</gene>
<protein>
    <recommendedName>
        <fullName evidence="1">Secretion system C-terminal sorting domain-containing protein</fullName>
    </recommendedName>
</protein>
<organism evidence="2 3">
    <name type="scientific">Flammeovirga pacifica</name>
    <dbReference type="NCBI Taxonomy" id="915059"/>
    <lineage>
        <taxon>Bacteria</taxon>
        <taxon>Pseudomonadati</taxon>
        <taxon>Bacteroidota</taxon>
        <taxon>Cytophagia</taxon>
        <taxon>Cytophagales</taxon>
        <taxon>Flammeovirgaceae</taxon>
        <taxon>Flammeovirga</taxon>
    </lineage>
</organism>
<dbReference type="EMBL" id="JRYR02000001">
    <property type="protein sequence ID" value="OHX65599.1"/>
    <property type="molecule type" value="Genomic_DNA"/>
</dbReference>
<dbReference type="Proteomes" id="UP000179797">
    <property type="component" value="Unassembled WGS sequence"/>
</dbReference>
<keyword evidence="3" id="KW-1185">Reference proteome</keyword>
<dbReference type="STRING" id="915059.NH26_04160"/>
<name>A0A1S1YX57_FLAPC</name>
<evidence type="ECO:0000259" key="1">
    <source>
        <dbReference type="Pfam" id="PF18962"/>
    </source>
</evidence>
<accession>A0A1S1YX57</accession>
<dbReference type="NCBIfam" id="TIGR04183">
    <property type="entry name" value="Por_Secre_tail"/>
    <property type="match status" value="1"/>
</dbReference>
<dbReference type="InterPro" id="IPR026444">
    <property type="entry name" value="Secre_tail"/>
</dbReference>
<feature type="domain" description="Secretion system C-terminal sorting" evidence="1">
    <location>
        <begin position="1258"/>
        <end position="1327"/>
    </location>
</feature>
<evidence type="ECO:0000313" key="3">
    <source>
        <dbReference type="Proteomes" id="UP000179797"/>
    </source>
</evidence>
<sequence>MAKGDNLLKGQSNDETSIILIGYSGLKNSQKSIFLEEPIYFIIEIEGDNLVFISDLNHYPCSFIAGNDEKTIFPVSYEKVHDNKIRLKYLESNNEQSFWEDFSINNKIKLEFKYKNAINSETELLNEYEDFIFSDLFISNISTEDENLYLNNDEFITINYNTNNGVNIDQLVSKIEIKYKDELLSIPFSDPDIYIDQNKFGFYTDLIFSEFELFHLEGESIDLSVLVVTYNNTVKSIQKRFYIDDKVPIFDFDPFDINKVNLYSEGFFLDLSSTLSLITTVKDFSYDKTIGHISVNNNNQELYPSWINGQLTTYFDKEFLLSQNGFVNKAEIVFTSLDKNMNKKVVGYNFNYIVPKENFYNHQELQFFNYQGQEVSADDYVIFEQVNLIIPTTITSYILEETIQVRFLGLDNDAVYCETSIIDENINIDFYTDVNFPDNTSILMEVSFEDMSHNKYLITNIKGPKIEKPFPPSFSVNFIEIPFNMWEWSPLENQYKFSQEIELKNKVIGNDISAKKIDIIENTTATLIKTIELINEVKADSVIKFTLTTDDLKKVDFLDDNDEGYLQLKVELHNEAGVTSEIAPKIIFSKTPNVYFDYKDDLVLQREIKDFEFITNYQNNLGLTVKPSKKIDANYLWENATIIDDETRETIVVARFIDQFGGISEDTLNVLVSTKKLIEGNEEAICMNTINEIILSIDSFYSQNEDTHIQIVNSKDSILRDFDNKTLITIEADKLFNKESSIKQEFKLKYFLKEQMIADDNIQLRKEKEVTQYLKSDIIYMNKNNHELFFDPISFESRFYSFEQNDHIDFSNQVYSLKEDVIPFSITDGNVKNIRVLASSEGDECGATASYILPILTHSDLFNFTVKDIEQKWVYGKINNEEKFTLWPDSIQQNSWVIDQEILKIDTLNHTGIAAVYSPVFDLSQFYIPVLEMSLDIDLDNKNAVFLQYSTDYGDSWEMLGDQDSTFWFPYNVSSVYNNSIRSNPNGIGWSYHDLENQLIKFNLSNIKEQGNIAFRLICTGNATQLSSNSIGLKSFSILEQSHSTLVEIFPNATLTNQGDLLDDLKKNLKEKRFVDVNIYSSNSCHFSNDHFLSRNYYYNTSQNHIDNEFLVFIDGELIDEVTSDNFLKTINNNLDRTLLKSERFNVELTQDENQIQSQFYLRQPILSEEKIYCLITTNESCDSLEHQFINYFGEINLIENSWAFDLNEISLSGKELNVTYIIQNSQSKNIESSKTYDITLDYQPITSTHKNNFTFKVYPNPMDDVLNIKTQNSLQIKYQIYNITGQAVQSGELNKDENINVSRIKKGVYLLHLYDKQNKYTHIEKLIKL</sequence>
<reference evidence="2 3" key="1">
    <citation type="journal article" date="2012" name="Int. J. Syst. Evol. Microbiol.">
        <title>Flammeovirga pacifica sp. nov., isolated from deep-sea sediment.</title>
        <authorList>
            <person name="Xu H."/>
            <person name="Fu Y."/>
            <person name="Yang N."/>
            <person name="Ding Z."/>
            <person name="Lai Q."/>
            <person name="Zeng R."/>
        </authorList>
    </citation>
    <scope>NUCLEOTIDE SEQUENCE [LARGE SCALE GENOMIC DNA]</scope>
    <source>
        <strain evidence="3">DSM 24597 / LMG 26175 / WPAGA1</strain>
    </source>
</reference>
<comment type="caution">
    <text evidence="2">The sequence shown here is derived from an EMBL/GenBank/DDBJ whole genome shotgun (WGS) entry which is preliminary data.</text>
</comment>